<dbReference type="FunFam" id="3.30.1360.40:FF:000002">
    <property type="entry name" value="DNA gyrase subunit A"/>
    <property type="match status" value="1"/>
</dbReference>
<dbReference type="InterPro" id="IPR006691">
    <property type="entry name" value="GyrA/parC_rep"/>
</dbReference>
<dbReference type="Gene3D" id="2.120.10.90">
    <property type="entry name" value="DNA gyrase/topoisomerase IV, subunit A, C-terminal"/>
    <property type="match status" value="1"/>
</dbReference>
<dbReference type="PANTHER" id="PTHR43493">
    <property type="entry name" value="DNA GYRASE/TOPOISOMERASE SUBUNIT A"/>
    <property type="match status" value="1"/>
</dbReference>
<evidence type="ECO:0000256" key="3">
    <source>
        <dbReference type="ARBA" id="ARBA00012895"/>
    </source>
</evidence>
<dbReference type="PANTHER" id="PTHR43493:SF5">
    <property type="entry name" value="DNA GYRASE SUBUNIT A, CHLOROPLASTIC_MITOCHONDRIAL"/>
    <property type="match status" value="1"/>
</dbReference>
<comment type="catalytic activity">
    <reaction evidence="1 7">
        <text>ATP-dependent breakage, passage and rejoining of double-stranded DNA.</text>
        <dbReference type="EC" id="5.6.2.2"/>
    </reaction>
</comment>
<dbReference type="AlphaFoldDB" id="J0MXM9"/>
<dbReference type="FunFam" id="1.10.268.10:FF:000001">
    <property type="entry name" value="DNA gyrase subunit A"/>
    <property type="match status" value="1"/>
</dbReference>
<dbReference type="InterPro" id="IPR013760">
    <property type="entry name" value="Topo_IIA-like_dom_sf"/>
</dbReference>
<evidence type="ECO:0000259" key="9">
    <source>
        <dbReference type="PROSITE" id="PS52040"/>
    </source>
</evidence>
<dbReference type="GO" id="GO:0006265">
    <property type="term" value="P:DNA topological change"/>
    <property type="evidence" value="ECO:0007669"/>
    <property type="project" value="UniProtKB-UniRule"/>
</dbReference>
<keyword evidence="4 7" id="KW-0799">Topoisomerase</keyword>
<dbReference type="EC" id="5.6.2.2" evidence="3"/>
<evidence type="ECO:0000256" key="5">
    <source>
        <dbReference type="ARBA" id="ARBA00023125"/>
    </source>
</evidence>
<dbReference type="CDD" id="cd00187">
    <property type="entry name" value="TOP4c"/>
    <property type="match status" value="1"/>
</dbReference>
<dbReference type="InterPro" id="IPR013757">
    <property type="entry name" value="Topo_IIA_A_a_sf"/>
</dbReference>
<keyword evidence="5 7" id="KW-0238">DNA-binding</keyword>
<feature type="domain" description="Topo IIA-type catalytic" evidence="9">
    <location>
        <begin position="57"/>
        <end position="523"/>
    </location>
</feature>
<dbReference type="Pfam" id="PF03989">
    <property type="entry name" value="DNA_gyraseA_C"/>
    <property type="match status" value="2"/>
</dbReference>
<dbReference type="GO" id="GO:0009330">
    <property type="term" value="C:DNA topoisomerase type II (double strand cut, ATP-hydrolyzing) complex"/>
    <property type="evidence" value="ECO:0007669"/>
    <property type="project" value="TreeGrafter"/>
</dbReference>
<dbReference type="OrthoDB" id="9806486at2"/>
<dbReference type="eggNOG" id="COG0188">
    <property type="taxonomic scope" value="Bacteria"/>
</dbReference>
<dbReference type="Gene3D" id="3.90.199.10">
    <property type="entry name" value="Topoisomerase II, domain 5"/>
    <property type="match status" value="1"/>
</dbReference>
<evidence type="ECO:0000256" key="4">
    <source>
        <dbReference type="ARBA" id="ARBA00023029"/>
    </source>
</evidence>
<dbReference type="InterPro" id="IPR013758">
    <property type="entry name" value="Topo_IIA_A/C_ab"/>
</dbReference>
<evidence type="ECO:0000313" key="11">
    <source>
        <dbReference type="Proteomes" id="UP000002941"/>
    </source>
</evidence>
<evidence type="ECO:0000313" key="10">
    <source>
        <dbReference type="EMBL" id="EJF36832.1"/>
    </source>
</evidence>
<dbReference type="Proteomes" id="UP000002941">
    <property type="component" value="Unassembled WGS sequence"/>
</dbReference>
<dbReference type="InterPro" id="IPR035516">
    <property type="entry name" value="Gyrase/topoIV_suA_C"/>
</dbReference>
<evidence type="ECO:0000256" key="8">
    <source>
        <dbReference type="SAM" id="MobiDB-lite"/>
    </source>
</evidence>
<comment type="similarity">
    <text evidence="2">Belongs to the type II topoisomerase GyrA/ParC subunit family.</text>
</comment>
<feature type="region of interest" description="Disordered" evidence="8">
    <location>
        <begin position="827"/>
        <end position="856"/>
    </location>
</feature>
<feature type="active site" description="O-(5'-phospho-DNA)-tyrosine intermediate" evidence="7">
    <location>
        <position position="144"/>
    </location>
</feature>
<dbReference type="GO" id="GO:0005524">
    <property type="term" value="F:ATP binding"/>
    <property type="evidence" value="ECO:0007669"/>
    <property type="project" value="InterPro"/>
</dbReference>
<organism evidence="10 11">
    <name type="scientific">Actinomyces massiliensis F0489</name>
    <dbReference type="NCBI Taxonomy" id="1125718"/>
    <lineage>
        <taxon>Bacteria</taxon>
        <taxon>Bacillati</taxon>
        <taxon>Actinomycetota</taxon>
        <taxon>Actinomycetes</taxon>
        <taxon>Actinomycetales</taxon>
        <taxon>Actinomycetaceae</taxon>
        <taxon>Actinomyces</taxon>
    </lineage>
</organism>
<name>J0MXM9_9ACTO</name>
<dbReference type="SMART" id="SM00434">
    <property type="entry name" value="TOP4c"/>
    <property type="match status" value="1"/>
</dbReference>
<keyword evidence="11" id="KW-1185">Reference proteome</keyword>
<dbReference type="SUPFAM" id="SSF101904">
    <property type="entry name" value="GyrA/ParC C-terminal domain-like"/>
    <property type="match status" value="1"/>
</dbReference>
<dbReference type="Pfam" id="PF00521">
    <property type="entry name" value="DNA_topoisoIV"/>
    <property type="match status" value="1"/>
</dbReference>
<proteinExistence type="inferred from homology"/>
<protein>
    <recommendedName>
        <fullName evidence="3">DNA topoisomerase (ATP-hydrolyzing)</fullName>
        <ecNumber evidence="3">5.6.2.2</ecNumber>
    </recommendedName>
</protein>
<dbReference type="InterPro" id="IPR050220">
    <property type="entry name" value="Type_II_DNA_Topoisomerases"/>
</dbReference>
<keyword evidence="6 7" id="KW-0413">Isomerase</keyword>
<evidence type="ECO:0000256" key="6">
    <source>
        <dbReference type="ARBA" id="ARBA00023235"/>
    </source>
</evidence>
<evidence type="ECO:0000256" key="2">
    <source>
        <dbReference type="ARBA" id="ARBA00008263"/>
    </source>
</evidence>
<reference evidence="10 11" key="1">
    <citation type="submission" date="2012-05" db="EMBL/GenBank/DDBJ databases">
        <authorList>
            <person name="Harkins D.M."/>
            <person name="Madupu R."/>
            <person name="Durkin A.S."/>
            <person name="Torralba M."/>
            <person name="Methe B."/>
            <person name="Sutton G.G."/>
            <person name="Nelson K.E."/>
        </authorList>
    </citation>
    <scope>NUCLEOTIDE SEQUENCE [LARGE SCALE GENOMIC DNA]</scope>
    <source>
        <strain evidence="10 11">F0489</strain>
    </source>
</reference>
<accession>J0MXM9</accession>
<dbReference type="Gene3D" id="3.30.1360.40">
    <property type="match status" value="1"/>
</dbReference>
<dbReference type="PATRIC" id="fig|1125718.3.peg.2710"/>
<dbReference type="GO" id="GO:0005737">
    <property type="term" value="C:cytoplasm"/>
    <property type="evidence" value="ECO:0007669"/>
    <property type="project" value="TreeGrafter"/>
</dbReference>
<dbReference type="SUPFAM" id="SSF56719">
    <property type="entry name" value="Type II DNA topoisomerase"/>
    <property type="match status" value="1"/>
</dbReference>
<dbReference type="PROSITE" id="PS52040">
    <property type="entry name" value="TOPO_IIA"/>
    <property type="match status" value="1"/>
</dbReference>
<comment type="caution">
    <text evidence="10">The sequence shown here is derived from an EMBL/GenBank/DDBJ whole genome shotgun (WGS) entry which is preliminary data.</text>
</comment>
<dbReference type="EMBL" id="AKFT01000214">
    <property type="protein sequence ID" value="EJF36832.1"/>
    <property type="molecule type" value="Genomic_DNA"/>
</dbReference>
<dbReference type="Gene3D" id="1.10.268.10">
    <property type="entry name" value="Topoisomerase, domain 3"/>
    <property type="match status" value="1"/>
</dbReference>
<evidence type="ECO:0000256" key="7">
    <source>
        <dbReference type="PROSITE-ProRule" id="PRU01384"/>
    </source>
</evidence>
<dbReference type="GO" id="GO:0034335">
    <property type="term" value="F:DNA negative supercoiling activity"/>
    <property type="evidence" value="ECO:0007669"/>
    <property type="project" value="UniProtKB-ARBA"/>
</dbReference>
<dbReference type="InterPro" id="IPR002205">
    <property type="entry name" value="Topo_IIA_dom_A"/>
</dbReference>
<evidence type="ECO:0000256" key="1">
    <source>
        <dbReference type="ARBA" id="ARBA00000185"/>
    </source>
</evidence>
<sequence>MSLHRFGSSSRIMHGMPKSAVQSPPPVDGLIVDQDLPTEMRTSFLEYAYSVIYARALPDARDGLKPVQRRILFQMDRMGLRPDRPHVKCSRVVGDVMGRLHPHGDLAIYEALVRLAQPFTMRLPLVDGHGNFGSLDDGPAAARYTEARLASSALALTADIDEDTVDFSPNYDYTLTEPDVLPAALPNLLVNGASGIAVGMATNMPPHNLVEVIGAARHLIEHPQAALEDLMAFVPGPDLPAGGMIVGLDGIRDAYRTGRGKFLTRATARIENVTARKKGIVITELPYLVGPEKVITRIKETVASKKLQGITDVADLTDRKNGTRLVITVKNGYNPEAVLAQLYKHTPLEDSFGINNVCLVDGQPRTLGLRELLDVFVRHRLTVVERRTRFRLGKRKERQHLVEGLLIAILDIDEVIQVVRSSEDAATARTRLMQVFDLSEPQASYILELQLRRLTKFSVIELEKERDSLAQEIIELEAILNDESLLRGVVSRELAAVAEEFGTPRRTVLLEASGAEAPSGADAPNDSAAAAPAMRQQTAAMSLMAGASDIPLTVPDDPCRILLSATGLVARATGAEPLSRTGERQLHDAVTSQVATTARGRVGAITDTGRLVRLEVVAAPEIPRLDGAPSLAGGQPARLLVDIEPEEKIVGLVPIGSAGHPPIVLATAAGVIKRVKPGDEPSRGDSWEVIALADDDRVVFAATAADSDILTLVTSDAQLLRFEASKVRPQGRGAGGMAGISLRQGARVIAASAVPAELLAESVVVTIADAEKALPGTGTGSVKVTPLDRYPAKGRATGGVRAQRFLRGEDELILAWVGVGPARAVGPGGQSVGLPEVDERRDGSGSPLAAPVAGIG</sequence>
<gene>
    <name evidence="10" type="ORF">HMPREF1318_0352</name>
</gene>
<dbReference type="NCBIfam" id="NF004044">
    <property type="entry name" value="PRK05561.1"/>
    <property type="match status" value="1"/>
</dbReference>
<dbReference type="GO" id="GO:0003677">
    <property type="term" value="F:DNA binding"/>
    <property type="evidence" value="ECO:0007669"/>
    <property type="project" value="UniProtKB-UniRule"/>
</dbReference>
<feature type="region of interest" description="Disordered" evidence="8">
    <location>
        <begin position="1"/>
        <end position="27"/>
    </location>
</feature>